<sequence>MYGRTFFACEQAEFAYGEEAAIRFDNASGWKPAQVSVCEVTQDNRWLVVRVDNEVRPVVWRVITEGWILACDERTLSMSMRASEQGIGSRTHAVEKLRFNSREEFWSFVGHISYARLHASNPNWGGTTHQALAHGELDVPPTMDRE</sequence>
<dbReference type="OrthoDB" id="2744661at2759"/>
<keyword evidence="2" id="KW-1185">Reference proteome</keyword>
<dbReference type="AlphaFoldDB" id="A0A1Y2I4Y2"/>
<dbReference type="EMBL" id="KZ084241">
    <property type="protein sequence ID" value="OSC96187.1"/>
    <property type="molecule type" value="Genomic_DNA"/>
</dbReference>
<proteinExistence type="predicted"/>
<dbReference type="Proteomes" id="UP000193067">
    <property type="component" value="Unassembled WGS sequence"/>
</dbReference>
<reference evidence="1 2" key="1">
    <citation type="journal article" date="2015" name="Biotechnol. Biofuels">
        <title>Enhanced degradation of softwood versus hardwood by the white-rot fungus Pycnoporus coccineus.</title>
        <authorList>
            <person name="Couturier M."/>
            <person name="Navarro D."/>
            <person name="Chevret D."/>
            <person name="Henrissat B."/>
            <person name="Piumi F."/>
            <person name="Ruiz-Duenas F.J."/>
            <person name="Martinez A.T."/>
            <person name="Grigoriev I.V."/>
            <person name="Riley R."/>
            <person name="Lipzen A."/>
            <person name="Berrin J.G."/>
            <person name="Master E.R."/>
            <person name="Rosso M.N."/>
        </authorList>
    </citation>
    <scope>NUCLEOTIDE SEQUENCE [LARGE SCALE GENOMIC DNA]</scope>
    <source>
        <strain evidence="1 2">BRFM310</strain>
    </source>
</reference>
<name>A0A1Y2I4Y2_TRAC3</name>
<gene>
    <name evidence="1" type="ORF">PYCCODRAFT_1429242</name>
</gene>
<organism evidence="1 2">
    <name type="scientific">Trametes coccinea (strain BRFM310)</name>
    <name type="common">Pycnoporus coccineus</name>
    <dbReference type="NCBI Taxonomy" id="1353009"/>
    <lineage>
        <taxon>Eukaryota</taxon>
        <taxon>Fungi</taxon>
        <taxon>Dikarya</taxon>
        <taxon>Basidiomycota</taxon>
        <taxon>Agaricomycotina</taxon>
        <taxon>Agaricomycetes</taxon>
        <taxon>Polyporales</taxon>
        <taxon>Polyporaceae</taxon>
        <taxon>Trametes</taxon>
    </lineage>
</organism>
<evidence type="ECO:0000313" key="1">
    <source>
        <dbReference type="EMBL" id="OSC96187.1"/>
    </source>
</evidence>
<protein>
    <submittedName>
        <fullName evidence="1">Uncharacterized protein</fullName>
    </submittedName>
</protein>
<accession>A0A1Y2I4Y2</accession>
<evidence type="ECO:0000313" key="2">
    <source>
        <dbReference type="Proteomes" id="UP000193067"/>
    </source>
</evidence>